<sequence>MKTTTMSSSSSSTISIPPTQSSNYEDEMFMNKNLLFSDSVKDLRNLRSQLYSAAEYFEAAYPNDKQKPILVSNLKEYTIKALVNTVDHLGSLTHRVNLLVDEKVDEVSATQLRVSCIEQRLRTCQAYIDHEGFAQQSLAIATPKHHKRYILPVGESVRSAGHAISAYQGCSLGDDENWDKMKNGILLSRFQDVWYLIYFMYFLTTSCFVLAVRTKFRNAPPSSLGNVYTPLPIPPKPTHQEQTEENGENRKKLNNAVQVAVKNAEPSLVRRTRSPSPIRNIPKHPGKNHEDEDIWQKLNNVVRGTIKTHEPSSIGKGRSTSPTLLSMQHGLFSFRDKQKVSDKEPDSPRSKFPLLRSGSTSGRSSPKILSRSTTPVLSRSTTTKIPSGNTSKRYPSEPPKSFITRAYADTDNQKANADKDNNGDIEQHQSSKSKRILKNLLSRRKSKKADLYTFLDEY</sequence>
<keyword evidence="4" id="KW-0472">Membrane</keyword>
<dbReference type="EMBL" id="JAJJMA010009065">
    <property type="protein sequence ID" value="MCL7022214.1"/>
    <property type="molecule type" value="Genomic_DNA"/>
</dbReference>
<feature type="region of interest" description="Disordered" evidence="3">
    <location>
        <begin position="1"/>
        <end position="22"/>
    </location>
</feature>
<gene>
    <name evidence="5" type="ORF">MKW94_008591</name>
</gene>
<evidence type="ECO:0000313" key="5">
    <source>
        <dbReference type="EMBL" id="MCL7022214.1"/>
    </source>
</evidence>
<keyword evidence="4" id="KW-1133">Transmembrane helix</keyword>
<feature type="transmembrane region" description="Helical" evidence="4">
    <location>
        <begin position="193"/>
        <end position="212"/>
    </location>
</feature>
<dbReference type="PANTHER" id="PTHR10460">
    <property type="entry name" value="ABL INTERACTOR FAMILY MEMBER"/>
    <property type="match status" value="1"/>
</dbReference>
<accession>A0AA41RQP8</accession>
<name>A0AA41RQP8_PAPNU</name>
<evidence type="ECO:0000256" key="1">
    <source>
        <dbReference type="ARBA" id="ARBA00010020"/>
    </source>
</evidence>
<feature type="region of interest" description="Disordered" evidence="3">
    <location>
        <begin position="227"/>
        <end position="251"/>
    </location>
</feature>
<feature type="compositionally biased region" description="Low complexity" evidence="3">
    <location>
        <begin position="353"/>
        <end position="366"/>
    </location>
</feature>
<dbReference type="Proteomes" id="UP001177140">
    <property type="component" value="Unassembled WGS sequence"/>
</dbReference>
<organism evidence="5 6">
    <name type="scientific">Papaver nudicaule</name>
    <name type="common">Iceland poppy</name>
    <dbReference type="NCBI Taxonomy" id="74823"/>
    <lineage>
        <taxon>Eukaryota</taxon>
        <taxon>Viridiplantae</taxon>
        <taxon>Streptophyta</taxon>
        <taxon>Embryophyta</taxon>
        <taxon>Tracheophyta</taxon>
        <taxon>Spermatophyta</taxon>
        <taxon>Magnoliopsida</taxon>
        <taxon>Ranunculales</taxon>
        <taxon>Papaveraceae</taxon>
        <taxon>Papaveroideae</taxon>
        <taxon>Papaver</taxon>
    </lineage>
</organism>
<comment type="function">
    <text evidence="2">Involved in regulation of actin and microtubule organization. Part of a WAVE complex that activates the Arp2/3 complex.</text>
</comment>
<protein>
    <submittedName>
        <fullName evidence="5">Uncharacterized protein</fullName>
    </submittedName>
</protein>
<evidence type="ECO:0000256" key="3">
    <source>
        <dbReference type="SAM" id="MobiDB-lite"/>
    </source>
</evidence>
<dbReference type="Gene3D" id="6.10.140.1620">
    <property type="match status" value="1"/>
</dbReference>
<comment type="similarity">
    <text evidence="1">Belongs to the ABI family.</text>
</comment>
<reference evidence="5" key="1">
    <citation type="submission" date="2022-03" db="EMBL/GenBank/DDBJ databases">
        <title>A functionally conserved STORR gene fusion in Papaver species that diverged 16.8 million years ago.</title>
        <authorList>
            <person name="Catania T."/>
        </authorList>
    </citation>
    <scope>NUCLEOTIDE SEQUENCE</scope>
    <source>
        <strain evidence="5">S-191538</strain>
    </source>
</reference>
<feature type="compositionally biased region" description="Basic and acidic residues" evidence="3">
    <location>
        <begin position="238"/>
        <end position="251"/>
    </location>
</feature>
<feature type="region of interest" description="Disordered" evidence="3">
    <location>
        <begin position="334"/>
        <end position="432"/>
    </location>
</feature>
<feature type="region of interest" description="Disordered" evidence="3">
    <location>
        <begin position="305"/>
        <end position="324"/>
    </location>
</feature>
<evidence type="ECO:0000256" key="4">
    <source>
        <dbReference type="SAM" id="Phobius"/>
    </source>
</evidence>
<feature type="compositionally biased region" description="Polar residues" evidence="3">
    <location>
        <begin position="370"/>
        <end position="393"/>
    </location>
</feature>
<dbReference type="InterPro" id="IPR028457">
    <property type="entry name" value="ABI"/>
</dbReference>
<evidence type="ECO:0000313" key="6">
    <source>
        <dbReference type="Proteomes" id="UP001177140"/>
    </source>
</evidence>
<keyword evidence="6" id="KW-1185">Reference proteome</keyword>
<feature type="compositionally biased region" description="Basic and acidic residues" evidence="3">
    <location>
        <begin position="334"/>
        <end position="349"/>
    </location>
</feature>
<feature type="region of interest" description="Disordered" evidence="3">
    <location>
        <begin position="269"/>
        <end position="291"/>
    </location>
</feature>
<proteinExistence type="inferred from homology"/>
<comment type="caution">
    <text evidence="5">The sequence shown here is derived from an EMBL/GenBank/DDBJ whole genome shotgun (WGS) entry which is preliminary data.</text>
</comment>
<feature type="compositionally biased region" description="Basic and acidic residues" evidence="3">
    <location>
        <begin position="416"/>
        <end position="429"/>
    </location>
</feature>
<keyword evidence="4" id="KW-0812">Transmembrane</keyword>
<dbReference type="PANTHER" id="PTHR10460:SF10">
    <property type="entry name" value="PROTEIN ABIL3"/>
    <property type="match status" value="1"/>
</dbReference>
<dbReference type="AlphaFoldDB" id="A0AA41RQP8"/>
<evidence type="ECO:0000256" key="2">
    <source>
        <dbReference type="ARBA" id="ARBA00025223"/>
    </source>
</evidence>